<protein>
    <recommendedName>
        <fullName evidence="2">SF4 helicase domain-containing protein</fullName>
    </recommendedName>
</protein>
<comment type="caution">
    <text evidence="3">The sequence shown here is derived from an EMBL/GenBank/DDBJ whole genome shotgun (WGS) entry which is preliminary data.</text>
</comment>
<dbReference type="PANTHER" id="PTHR12873:SF0">
    <property type="entry name" value="TWINKLE MTDNA HELICASE"/>
    <property type="match status" value="1"/>
</dbReference>
<dbReference type="SUPFAM" id="SSF52540">
    <property type="entry name" value="P-loop containing nucleoside triphosphate hydrolases"/>
    <property type="match status" value="1"/>
</dbReference>
<evidence type="ECO:0000256" key="1">
    <source>
        <dbReference type="SAM" id="MobiDB-lite"/>
    </source>
</evidence>
<name>A0ABV2ARI9_9EUKA</name>
<accession>A0ABV2ARI9</accession>
<gene>
    <name evidence="3" type="ORF">MHBO_003611</name>
</gene>
<dbReference type="InterPro" id="IPR027417">
    <property type="entry name" value="P-loop_NTPase"/>
</dbReference>
<sequence length="323" mass="37085">MYPKKGVSTLWGSLEIKNARLVKIMMNQHSGVNIENDIENFENHSKEFEKLPLNFLKFFGSTDLVQLIDAIEYATFVYDVRHIVLDNLQFMIGHSNNMNKLEQQDWAISTLRHFATKKNIHITVVIHPRKEDDNKKIGISSIFGSAKATQEADNVLILSNEGGKKLVQLKKNRFTGDIGSVEVNFDKDNKMFFSEETPLNYGRPMGVKDAYKKFIEESRIPIEEDSEKGEVKEDLLFGDESVVQTKRTRKSKSEKKNLDKETDNNENIISRLIIEDQKTEEVEKEEILGNSDEAIKDSGTKKEEKKKRRTAGKGRKKTKEKAI</sequence>
<reference evidence="3 4" key="1">
    <citation type="journal article" date="2024" name="BMC Biol.">
        <title>Comparative genomics of Ascetosporea gives new insight into the evolutionary basis for animal parasitism in Rhizaria.</title>
        <authorList>
            <person name="Hiltunen Thoren M."/>
            <person name="Onut-Brannstrom I."/>
            <person name="Alfjorden A."/>
            <person name="Peckova H."/>
            <person name="Swords F."/>
            <person name="Hooper C."/>
            <person name="Holzer A.S."/>
            <person name="Bass D."/>
            <person name="Burki F."/>
        </authorList>
    </citation>
    <scope>NUCLEOTIDE SEQUENCE [LARGE SCALE GENOMIC DNA]</scope>
    <source>
        <strain evidence="3">20-A016</strain>
    </source>
</reference>
<dbReference type="Pfam" id="PF13481">
    <property type="entry name" value="AAA_25"/>
    <property type="match status" value="1"/>
</dbReference>
<feature type="region of interest" description="Disordered" evidence="1">
    <location>
        <begin position="246"/>
        <end position="323"/>
    </location>
</feature>
<proteinExistence type="predicted"/>
<feature type="compositionally biased region" description="Basic and acidic residues" evidence="1">
    <location>
        <begin position="254"/>
        <end position="263"/>
    </location>
</feature>
<evidence type="ECO:0000313" key="4">
    <source>
        <dbReference type="Proteomes" id="UP001439008"/>
    </source>
</evidence>
<dbReference type="PROSITE" id="PS51199">
    <property type="entry name" value="SF4_HELICASE"/>
    <property type="match status" value="1"/>
</dbReference>
<keyword evidence="4" id="KW-1185">Reference proteome</keyword>
<feature type="domain" description="SF4 helicase" evidence="2">
    <location>
        <begin position="1"/>
        <end position="199"/>
    </location>
</feature>
<dbReference type="EMBL" id="JBDODL010002205">
    <property type="protein sequence ID" value="MES1922094.1"/>
    <property type="molecule type" value="Genomic_DNA"/>
</dbReference>
<evidence type="ECO:0000259" key="2">
    <source>
        <dbReference type="PROSITE" id="PS51199"/>
    </source>
</evidence>
<feature type="compositionally biased region" description="Basic residues" evidence="1">
    <location>
        <begin position="304"/>
        <end position="323"/>
    </location>
</feature>
<dbReference type="InterPro" id="IPR007694">
    <property type="entry name" value="DNA_helicase_DnaB-like_C"/>
</dbReference>
<dbReference type="PANTHER" id="PTHR12873">
    <property type="entry name" value="T7-LIKE MITOCHONDRIAL DNA HELICASE"/>
    <property type="match status" value="1"/>
</dbReference>
<organism evidence="3 4">
    <name type="scientific">Bonamia ostreae</name>
    <dbReference type="NCBI Taxonomy" id="126728"/>
    <lineage>
        <taxon>Eukaryota</taxon>
        <taxon>Sar</taxon>
        <taxon>Rhizaria</taxon>
        <taxon>Endomyxa</taxon>
        <taxon>Ascetosporea</taxon>
        <taxon>Haplosporida</taxon>
        <taxon>Bonamia</taxon>
    </lineage>
</organism>
<feature type="compositionally biased region" description="Basic and acidic residues" evidence="1">
    <location>
        <begin position="273"/>
        <end position="303"/>
    </location>
</feature>
<evidence type="ECO:0000313" key="3">
    <source>
        <dbReference type="EMBL" id="MES1922094.1"/>
    </source>
</evidence>
<dbReference type="Gene3D" id="3.40.50.300">
    <property type="entry name" value="P-loop containing nucleotide triphosphate hydrolases"/>
    <property type="match status" value="1"/>
</dbReference>
<dbReference type="InterPro" id="IPR027032">
    <property type="entry name" value="Twinkle-like"/>
</dbReference>
<dbReference type="Proteomes" id="UP001439008">
    <property type="component" value="Unassembled WGS sequence"/>
</dbReference>